<evidence type="ECO:0000313" key="1">
    <source>
        <dbReference type="EMBL" id="CAB4172432.1"/>
    </source>
</evidence>
<organism evidence="1">
    <name type="scientific">uncultured Caudovirales phage</name>
    <dbReference type="NCBI Taxonomy" id="2100421"/>
    <lineage>
        <taxon>Viruses</taxon>
        <taxon>Duplodnaviria</taxon>
        <taxon>Heunggongvirae</taxon>
        <taxon>Uroviricota</taxon>
        <taxon>Caudoviricetes</taxon>
        <taxon>Peduoviridae</taxon>
        <taxon>Maltschvirus</taxon>
        <taxon>Maltschvirus maltsch</taxon>
    </lineage>
</organism>
<sequence>MQMLSEIVKQRELDQAAQNAGYTPLGNGYYQSPRSFEAPISGGELQSKLAGQDFAKQQSNPANLIGSTDYLAQIQQYLQPQQGANGQTSSDVQTSNPYDTRLQALLNDPNSISDTNAYKFRFNQGQQALERSAAAKGMLNSGNTLAALSSYGQGMASDEYGNEVGRLGALSGQRDQYNLGLKGLANSEYGLRSGADQNRGALAMSALSSANDQRLRANQLASSTATATGYVRPNIW</sequence>
<proteinExistence type="predicted"/>
<protein>
    <submittedName>
        <fullName evidence="1">Uncharacterized protein</fullName>
    </submittedName>
</protein>
<reference evidence="1" key="1">
    <citation type="submission" date="2020-05" db="EMBL/GenBank/DDBJ databases">
        <authorList>
            <person name="Chiriac C."/>
            <person name="Salcher M."/>
            <person name="Ghai R."/>
            <person name="Kavagutti S V."/>
        </authorList>
    </citation>
    <scope>NUCLEOTIDE SEQUENCE</scope>
</reference>
<accession>A0A6J5PMS9</accession>
<dbReference type="EMBL" id="LR796885">
    <property type="protein sequence ID" value="CAB4172432.1"/>
    <property type="molecule type" value="Genomic_DNA"/>
</dbReference>
<name>A0A6J5PMS9_9CAUD</name>
<gene>
    <name evidence="1" type="ORF">UFOVP935_13</name>
</gene>